<evidence type="ECO:0000313" key="18">
    <source>
        <dbReference type="EMBL" id="POP52062.1"/>
    </source>
</evidence>
<keyword evidence="5" id="KW-0808">Transferase</keyword>
<evidence type="ECO:0000256" key="5">
    <source>
        <dbReference type="ARBA" id="ARBA00022679"/>
    </source>
</evidence>
<dbReference type="Gene3D" id="3.40.50.2300">
    <property type="match status" value="1"/>
</dbReference>
<dbReference type="InterPro" id="IPR001789">
    <property type="entry name" value="Sig_transdc_resp-reg_receiver"/>
</dbReference>
<evidence type="ECO:0000259" key="16">
    <source>
        <dbReference type="PROSITE" id="PS50110"/>
    </source>
</evidence>
<dbReference type="SUPFAM" id="SSF47384">
    <property type="entry name" value="Homodimeric domain of signal transducing histidine kinase"/>
    <property type="match status" value="1"/>
</dbReference>
<dbReference type="InterPro" id="IPR036097">
    <property type="entry name" value="HisK_dim/P_sf"/>
</dbReference>
<keyword evidence="14" id="KW-0472">Membrane</keyword>
<dbReference type="EC" id="2.7.13.3" evidence="3"/>
<evidence type="ECO:0000256" key="13">
    <source>
        <dbReference type="SAM" id="Coils"/>
    </source>
</evidence>
<dbReference type="CDD" id="cd16922">
    <property type="entry name" value="HATPase_EvgS-ArcB-TorS-like"/>
    <property type="match status" value="1"/>
</dbReference>
<reference evidence="18" key="1">
    <citation type="submission" date="2018-01" db="EMBL/GenBank/DDBJ databases">
        <authorList>
            <person name="Yu X.-D."/>
        </authorList>
    </citation>
    <scope>NUCLEOTIDE SEQUENCE</scope>
    <source>
        <strain evidence="18">ZX-21</strain>
    </source>
</reference>
<evidence type="ECO:0000256" key="14">
    <source>
        <dbReference type="SAM" id="Phobius"/>
    </source>
</evidence>
<proteinExistence type="predicted"/>
<dbReference type="InterPro" id="IPR003594">
    <property type="entry name" value="HATPase_dom"/>
</dbReference>
<dbReference type="PROSITE" id="PS50885">
    <property type="entry name" value="HAMP"/>
    <property type="match status" value="1"/>
</dbReference>
<dbReference type="SUPFAM" id="SSF158472">
    <property type="entry name" value="HAMP domain-like"/>
    <property type="match status" value="1"/>
</dbReference>
<evidence type="ECO:0000313" key="19">
    <source>
        <dbReference type="Proteomes" id="UP000237222"/>
    </source>
</evidence>
<dbReference type="InterPro" id="IPR011006">
    <property type="entry name" value="CheY-like_superfamily"/>
</dbReference>
<evidence type="ECO:0000256" key="1">
    <source>
        <dbReference type="ARBA" id="ARBA00000085"/>
    </source>
</evidence>
<dbReference type="InterPro" id="IPR036890">
    <property type="entry name" value="HATPase_C_sf"/>
</dbReference>
<dbReference type="PROSITE" id="PS50110">
    <property type="entry name" value="RESPONSE_REGULATORY"/>
    <property type="match status" value="1"/>
</dbReference>
<dbReference type="InterPro" id="IPR003660">
    <property type="entry name" value="HAMP_dom"/>
</dbReference>
<feature type="transmembrane region" description="Helical" evidence="14">
    <location>
        <begin position="14"/>
        <end position="35"/>
    </location>
</feature>
<evidence type="ECO:0000256" key="7">
    <source>
        <dbReference type="ARBA" id="ARBA00022777"/>
    </source>
</evidence>
<dbReference type="CDD" id="cd17546">
    <property type="entry name" value="REC_hyHK_CKI1_RcsC-like"/>
    <property type="match status" value="1"/>
</dbReference>
<dbReference type="InterPro" id="IPR004358">
    <property type="entry name" value="Sig_transdc_His_kin-like_C"/>
</dbReference>
<evidence type="ECO:0000259" key="17">
    <source>
        <dbReference type="PROSITE" id="PS50885"/>
    </source>
</evidence>
<dbReference type="CDD" id="cd00082">
    <property type="entry name" value="HisKA"/>
    <property type="match status" value="1"/>
</dbReference>
<dbReference type="EMBL" id="PQGG01000031">
    <property type="protein sequence ID" value="POP52062.1"/>
    <property type="molecule type" value="Genomic_DNA"/>
</dbReference>
<keyword evidence="8" id="KW-0067">ATP-binding</keyword>
<dbReference type="InterPro" id="IPR005467">
    <property type="entry name" value="His_kinase_dom"/>
</dbReference>
<dbReference type="SMART" id="SM00448">
    <property type="entry name" value="REC"/>
    <property type="match status" value="1"/>
</dbReference>
<dbReference type="SUPFAM" id="SSF55874">
    <property type="entry name" value="ATPase domain of HSP90 chaperone/DNA topoisomerase II/histidine kinase"/>
    <property type="match status" value="1"/>
</dbReference>
<evidence type="ECO:0000256" key="9">
    <source>
        <dbReference type="ARBA" id="ARBA00023012"/>
    </source>
</evidence>
<accession>A0A2S4HDJ1</accession>
<dbReference type="SMART" id="SM00304">
    <property type="entry name" value="HAMP"/>
    <property type="match status" value="1"/>
</dbReference>
<dbReference type="SMART" id="SM00387">
    <property type="entry name" value="HATPase_c"/>
    <property type="match status" value="1"/>
</dbReference>
<comment type="subunit">
    <text evidence="10">At low DSF concentrations, interacts with RpfF.</text>
</comment>
<feature type="transmembrane region" description="Helical" evidence="14">
    <location>
        <begin position="161"/>
        <end position="183"/>
    </location>
</feature>
<name>A0A2S4HDJ1_9GAMM</name>
<gene>
    <name evidence="18" type="ORF">C0068_13730</name>
</gene>
<keyword evidence="9" id="KW-0902">Two-component regulatory system</keyword>
<comment type="subcellular location">
    <subcellularLocation>
        <location evidence="2">Membrane</location>
    </subcellularLocation>
</comment>
<dbReference type="Pfam" id="PF00672">
    <property type="entry name" value="HAMP"/>
    <property type="match status" value="1"/>
</dbReference>
<sequence>MLTRFRKNTLFQQILIAGVSPALLLFFSLFTYSLVTRLNDASQSQLEIATRIAENIAASSELAIISDNESQLLDIMRSALSKDIIAISIVNSLTGNQSYLKSNNKNQQATESLSVPIYQSSIEINDAITGDTDNSSDAPTIIGEVRIERSTDQLSKLQQKIIVVSSVIGVLSISLCILMAWLISRRLSKPLAEINYFTKNISAGNLGHRLTVQGEGELAELQNHINEMAKSLESHQLELTNKLAQLEVAKAEADAANNAKSLFLATMTHELRTPMNGALGMLQLLSTTELNQEQNHYIEIAKSSSEHLLNIVNNILDFSKIEKGDLKLDKRLFSPTSLFDTLLTPLAYEAKEKGLEFNYVISPELQNIEIYGDDTRIKQIILNLASNAVKFTHDGSIAIALQGKPINQHQLKVTLTVTDTGIGIEEAIHNSVFDSFYQADGSNQRRYGGSGLGLAIVKRLCELMNASIQMTSTVSKGSQFTISWHCEYKEQVDEAAHDVAVPTSILAGKKVLIVEDNPVNQMLVANIVKRWDMQVITSNNGEECLHALQQQKVDLILMDLQMPVMDGYETCKQIRQQAELASLPIIALTANSVQEDKDRCFAVGMNDFLSKPVSIHTLNEKVRYWISATRRDNSH</sequence>
<evidence type="ECO:0000259" key="15">
    <source>
        <dbReference type="PROSITE" id="PS50109"/>
    </source>
</evidence>
<dbReference type="AlphaFoldDB" id="A0A2S4HDJ1"/>
<evidence type="ECO:0000256" key="10">
    <source>
        <dbReference type="ARBA" id="ARBA00064003"/>
    </source>
</evidence>
<dbReference type="PANTHER" id="PTHR45339:SF1">
    <property type="entry name" value="HYBRID SIGNAL TRANSDUCTION HISTIDINE KINASE J"/>
    <property type="match status" value="1"/>
</dbReference>
<protein>
    <recommendedName>
        <fullName evidence="11">Sensory/regulatory protein RpfC</fullName>
        <ecNumber evidence="3">2.7.13.3</ecNumber>
    </recommendedName>
</protein>
<dbReference type="SMART" id="SM00388">
    <property type="entry name" value="HisKA"/>
    <property type="match status" value="1"/>
</dbReference>
<feature type="coiled-coil region" evidence="13">
    <location>
        <begin position="218"/>
        <end position="259"/>
    </location>
</feature>
<evidence type="ECO:0000256" key="11">
    <source>
        <dbReference type="ARBA" id="ARBA00068150"/>
    </source>
</evidence>
<dbReference type="PROSITE" id="PS50109">
    <property type="entry name" value="HIS_KIN"/>
    <property type="match status" value="1"/>
</dbReference>
<dbReference type="PRINTS" id="PR00344">
    <property type="entry name" value="BCTRLSENSOR"/>
</dbReference>
<dbReference type="GO" id="GO:0000155">
    <property type="term" value="F:phosphorelay sensor kinase activity"/>
    <property type="evidence" value="ECO:0007669"/>
    <property type="project" value="InterPro"/>
</dbReference>
<dbReference type="InterPro" id="IPR003661">
    <property type="entry name" value="HisK_dim/P_dom"/>
</dbReference>
<dbReference type="GO" id="GO:0005524">
    <property type="term" value="F:ATP binding"/>
    <property type="evidence" value="ECO:0007669"/>
    <property type="project" value="UniProtKB-KW"/>
</dbReference>
<evidence type="ECO:0000256" key="3">
    <source>
        <dbReference type="ARBA" id="ARBA00012438"/>
    </source>
</evidence>
<dbReference type="Proteomes" id="UP000237222">
    <property type="component" value="Unassembled WGS sequence"/>
</dbReference>
<dbReference type="Pfam" id="PF02518">
    <property type="entry name" value="HATPase_c"/>
    <property type="match status" value="1"/>
</dbReference>
<comment type="caution">
    <text evidence="18">The sequence shown here is derived from an EMBL/GenBank/DDBJ whole genome shotgun (WGS) entry which is preliminary data.</text>
</comment>
<evidence type="ECO:0000256" key="6">
    <source>
        <dbReference type="ARBA" id="ARBA00022741"/>
    </source>
</evidence>
<keyword evidence="13" id="KW-0175">Coiled coil</keyword>
<keyword evidence="4 12" id="KW-0597">Phosphoprotein</keyword>
<evidence type="ECO:0000256" key="4">
    <source>
        <dbReference type="ARBA" id="ARBA00022553"/>
    </source>
</evidence>
<feature type="domain" description="HAMP" evidence="17">
    <location>
        <begin position="185"/>
        <end position="237"/>
    </location>
</feature>
<feature type="domain" description="Histidine kinase" evidence="15">
    <location>
        <begin position="266"/>
        <end position="488"/>
    </location>
</feature>
<dbReference type="SUPFAM" id="SSF52172">
    <property type="entry name" value="CheY-like"/>
    <property type="match status" value="1"/>
</dbReference>
<dbReference type="GO" id="GO:0016020">
    <property type="term" value="C:membrane"/>
    <property type="evidence" value="ECO:0007669"/>
    <property type="project" value="UniProtKB-SubCell"/>
</dbReference>
<comment type="catalytic activity">
    <reaction evidence="1">
        <text>ATP + protein L-histidine = ADP + protein N-phospho-L-histidine.</text>
        <dbReference type="EC" id="2.7.13.3"/>
    </reaction>
</comment>
<dbReference type="Gene3D" id="1.10.287.130">
    <property type="match status" value="1"/>
</dbReference>
<keyword evidence="14" id="KW-0812">Transmembrane</keyword>
<dbReference type="PANTHER" id="PTHR45339">
    <property type="entry name" value="HYBRID SIGNAL TRANSDUCTION HISTIDINE KINASE J"/>
    <property type="match status" value="1"/>
</dbReference>
<dbReference type="RefSeq" id="WP_103685046.1">
    <property type="nucleotide sequence ID" value="NZ_PQGG01000031.1"/>
</dbReference>
<keyword evidence="6" id="KW-0547">Nucleotide-binding</keyword>
<evidence type="ECO:0000256" key="12">
    <source>
        <dbReference type="PROSITE-ProRule" id="PRU00169"/>
    </source>
</evidence>
<dbReference type="Gene3D" id="3.30.565.10">
    <property type="entry name" value="Histidine kinase-like ATPase, C-terminal domain"/>
    <property type="match status" value="1"/>
</dbReference>
<evidence type="ECO:0000256" key="2">
    <source>
        <dbReference type="ARBA" id="ARBA00004370"/>
    </source>
</evidence>
<dbReference type="CDD" id="cd06225">
    <property type="entry name" value="HAMP"/>
    <property type="match status" value="1"/>
</dbReference>
<feature type="domain" description="Response regulatory" evidence="16">
    <location>
        <begin position="510"/>
        <end position="626"/>
    </location>
</feature>
<dbReference type="Pfam" id="PF00512">
    <property type="entry name" value="HisKA"/>
    <property type="match status" value="1"/>
</dbReference>
<dbReference type="FunFam" id="1.10.287.130:FF:000002">
    <property type="entry name" value="Two-component osmosensing histidine kinase"/>
    <property type="match status" value="1"/>
</dbReference>
<dbReference type="Pfam" id="PF00072">
    <property type="entry name" value="Response_reg"/>
    <property type="match status" value="1"/>
</dbReference>
<keyword evidence="14" id="KW-1133">Transmembrane helix</keyword>
<organism evidence="18 19">
    <name type="scientific">Zhongshania marina</name>
    <dbReference type="NCBI Taxonomy" id="2304603"/>
    <lineage>
        <taxon>Bacteria</taxon>
        <taxon>Pseudomonadati</taxon>
        <taxon>Pseudomonadota</taxon>
        <taxon>Gammaproteobacteria</taxon>
        <taxon>Cellvibrionales</taxon>
        <taxon>Spongiibacteraceae</taxon>
        <taxon>Zhongshania</taxon>
    </lineage>
</organism>
<dbReference type="Gene3D" id="6.10.340.10">
    <property type="match status" value="1"/>
</dbReference>
<dbReference type="FunFam" id="3.30.565.10:FF:000010">
    <property type="entry name" value="Sensor histidine kinase RcsC"/>
    <property type="match status" value="1"/>
</dbReference>
<feature type="modified residue" description="4-aspartylphosphate" evidence="12">
    <location>
        <position position="559"/>
    </location>
</feature>
<dbReference type="OrthoDB" id="9810730at2"/>
<evidence type="ECO:0000256" key="8">
    <source>
        <dbReference type="ARBA" id="ARBA00022840"/>
    </source>
</evidence>
<keyword evidence="7" id="KW-0418">Kinase</keyword>